<reference evidence="2" key="1">
    <citation type="journal article" date="2020" name="Stud. Mycol.">
        <title>101 Dothideomycetes genomes: a test case for predicting lifestyles and emergence of pathogens.</title>
        <authorList>
            <person name="Haridas S."/>
            <person name="Albert R."/>
            <person name="Binder M."/>
            <person name="Bloem J."/>
            <person name="Labutti K."/>
            <person name="Salamov A."/>
            <person name="Andreopoulos B."/>
            <person name="Baker S."/>
            <person name="Barry K."/>
            <person name="Bills G."/>
            <person name="Bluhm B."/>
            <person name="Cannon C."/>
            <person name="Castanera R."/>
            <person name="Culley D."/>
            <person name="Daum C."/>
            <person name="Ezra D."/>
            <person name="Gonzalez J."/>
            <person name="Henrissat B."/>
            <person name="Kuo A."/>
            <person name="Liang C."/>
            <person name="Lipzen A."/>
            <person name="Lutzoni F."/>
            <person name="Magnuson J."/>
            <person name="Mondo S."/>
            <person name="Nolan M."/>
            <person name="Ohm R."/>
            <person name="Pangilinan J."/>
            <person name="Park H.-J."/>
            <person name="Ramirez L."/>
            <person name="Alfaro M."/>
            <person name="Sun H."/>
            <person name="Tritt A."/>
            <person name="Yoshinaga Y."/>
            <person name="Zwiers L.-H."/>
            <person name="Turgeon B."/>
            <person name="Goodwin S."/>
            <person name="Spatafora J."/>
            <person name="Crous P."/>
            <person name="Grigoriev I."/>
        </authorList>
    </citation>
    <scope>NUCLEOTIDE SEQUENCE</scope>
    <source>
        <strain evidence="2">CBS 123094</strain>
    </source>
</reference>
<organism evidence="2 3">
    <name type="scientific">Amniculicola lignicola CBS 123094</name>
    <dbReference type="NCBI Taxonomy" id="1392246"/>
    <lineage>
        <taxon>Eukaryota</taxon>
        <taxon>Fungi</taxon>
        <taxon>Dikarya</taxon>
        <taxon>Ascomycota</taxon>
        <taxon>Pezizomycotina</taxon>
        <taxon>Dothideomycetes</taxon>
        <taxon>Pleosporomycetidae</taxon>
        <taxon>Pleosporales</taxon>
        <taxon>Amniculicolaceae</taxon>
        <taxon>Amniculicola</taxon>
    </lineage>
</organism>
<feature type="region of interest" description="Disordered" evidence="1">
    <location>
        <begin position="27"/>
        <end position="53"/>
    </location>
</feature>
<dbReference type="AlphaFoldDB" id="A0A6A5W5P2"/>
<evidence type="ECO:0000313" key="3">
    <source>
        <dbReference type="Proteomes" id="UP000799779"/>
    </source>
</evidence>
<name>A0A6A5W5P2_9PLEO</name>
<keyword evidence="3" id="KW-1185">Reference proteome</keyword>
<protein>
    <submittedName>
        <fullName evidence="2">Uncharacterized protein</fullName>
    </submittedName>
</protein>
<evidence type="ECO:0000256" key="1">
    <source>
        <dbReference type="SAM" id="MobiDB-lite"/>
    </source>
</evidence>
<evidence type="ECO:0000313" key="2">
    <source>
        <dbReference type="EMBL" id="KAF1996254.1"/>
    </source>
</evidence>
<accession>A0A6A5W5P2</accession>
<dbReference type="EMBL" id="ML977627">
    <property type="protein sequence ID" value="KAF1996254.1"/>
    <property type="molecule type" value="Genomic_DNA"/>
</dbReference>
<gene>
    <name evidence="2" type="ORF">P154DRAFT_525689</name>
</gene>
<sequence length="53" mass="5923">MPWRPVWSKQATTNLVACPAISPVRLPFSPRGKQPHPLSHLPRPAISERNIEG</sequence>
<proteinExistence type="predicted"/>
<dbReference type="Proteomes" id="UP000799779">
    <property type="component" value="Unassembled WGS sequence"/>
</dbReference>